<gene>
    <name evidence="2" type="ORF">SBOR_9177</name>
</gene>
<evidence type="ECO:0000256" key="1">
    <source>
        <dbReference type="SAM" id="MobiDB-lite"/>
    </source>
</evidence>
<proteinExistence type="predicted"/>
<feature type="region of interest" description="Disordered" evidence="1">
    <location>
        <begin position="283"/>
        <end position="307"/>
    </location>
</feature>
<accession>W9C6B2</accession>
<dbReference type="OrthoDB" id="3527184at2759"/>
<dbReference type="AlphaFoldDB" id="W9C6B2"/>
<evidence type="ECO:0000313" key="2">
    <source>
        <dbReference type="EMBL" id="ESZ90434.1"/>
    </source>
</evidence>
<dbReference type="Proteomes" id="UP000019487">
    <property type="component" value="Unassembled WGS sequence"/>
</dbReference>
<protein>
    <submittedName>
        <fullName evidence="2">Uncharacterized protein</fullName>
    </submittedName>
</protein>
<organism evidence="2 3">
    <name type="scientific">Sclerotinia borealis (strain F-4128)</name>
    <dbReference type="NCBI Taxonomy" id="1432307"/>
    <lineage>
        <taxon>Eukaryota</taxon>
        <taxon>Fungi</taxon>
        <taxon>Dikarya</taxon>
        <taxon>Ascomycota</taxon>
        <taxon>Pezizomycotina</taxon>
        <taxon>Leotiomycetes</taxon>
        <taxon>Helotiales</taxon>
        <taxon>Sclerotiniaceae</taxon>
        <taxon>Sclerotinia</taxon>
    </lineage>
</organism>
<dbReference type="Gene3D" id="1.10.287.1490">
    <property type="match status" value="1"/>
</dbReference>
<reference evidence="2 3" key="1">
    <citation type="journal article" date="2014" name="Genome Announc.">
        <title>Draft genome sequence of Sclerotinia borealis, a psychrophilic plant pathogenic fungus.</title>
        <authorList>
            <person name="Mardanov A.V."/>
            <person name="Beletsky A.V."/>
            <person name="Kadnikov V.V."/>
            <person name="Ignatov A.N."/>
            <person name="Ravin N.V."/>
        </authorList>
    </citation>
    <scope>NUCLEOTIDE SEQUENCE [LARGE SCALE GENOMIC DNA]</scope>
    <source>
        <strain evidence="3">F-4157</strain>
    </source>
</reference>
<keyword evidence="3" id="KW-1185">Reference proteome</keyword>
<comment type="caution">
    <text evidence="2">The sequence shown here is derived from an EMBL/GenBank/DDBJ whole genome shotgun (WGS) entry which is preliminary data.</text>
</comment>
<dbReference type="EMBL" id="AYSA01000629">
    <property type="protein sequence ID" value="ESZ90434.1"/>
    <property type="molecule type" value="Genomic_DNA"/>
</dbReference>
<name>W9C6B2_SCLBF</name>
<evidence type="ECO:0000313" key="3">
    <source>
        <dbReference type="Proteomes" id="UP000019487"/>
    </source>
</evidence>
<dbReference type="HOGENOM" id="CLU_906609_0_0_1"/>
<sequence>MMKETLLVVLRYSKDKGGTIQQILNNESVVARRGVNNKPKVGCTVPRPALPTRRNSWIAEALSQINRVLRHVDDEKKVMRYLLVLRETLQSLTDILGPTEREMQTQKDQCHNHTKEEGSAAEIKPAVTIAQNHHKDFETRITELIEENKKLRAENETSDRANNNLECTVDANEFELSALKNELGQIRQNESQLEGVKEQLRSSPETTNKAFEMLSSFTEIDKYQESVLQLEGKLKACQAEREEVLNNSKRQNESWEKKHMALVNENKNLEKKMAGLKRKLGDVIEDIDDGTPSKRRQGTASSYFSCS</sequence>
<feature type="compositionally biased region" description="Polar residues" evidence="1">
    <location>
        <begin position="298"/>
        <end position="307"/>
    </location>
</feature>